<feature type="compositionally biased region" description="Basic and acidic residues" evidence="3">
    <location>
        <begin position="340"/>
        <end position="353"/>
    </location>
</feature>
<dbReference type="GO" id="GO:0019208">
    <property type="term" value="F:phosphatase regulator activity"/>
    <property type="evidence" value="ECO:0007669"/>
    <property type="project" value="TreeGrafter"/>
</dbReference>
<feature type="region of interest" description="Disordered" evidence="3">
    <location>
        <begin position="303"/>
        <end position="451"/>
    </location>
</feature>
<dbReference type="Gene3D" id="6.10.140.390">
    <property type="match status" value="1"/>
</dbReference>
<feature type="compositionally biased region" description="Basic and acidic residues" evidence="3">
    <location>
        <begin position="379"/>
        <end position="405"/>
    </location>
</feature>
<feature type="compositionally biased region" description="Basic and acidic residues" evidence="3">
    <location>
        <begin position="1"/>
        <end position="17"/>
    </location>
</feature>
<feature type="region of interest" description="Disordered" evidence="3">
    <location>
        <begin position="1"/>
        <end position="143"/>
    </location>
</feature>
<dbReference type="Pfam" id="PF15898">
    <property type="entry name" value="PRKG1_interact"/>
    <property type="match status" value="1"/>
</dbReference>
<dbReference type="GO" id="GO:0004857">
    <property type="term" value="F:enzyme inhibitor activity"/>
    <property type="evidence" value="ECO:0007669"/>
    <property type="project" value="TreeGrafter"/>
</dbReference>
<feature type="compositionally biased region" description="Basic and acidic residues" evidence="3">
    <location>
        <begin position="116"/>
        <end position="127"/>
    </location>
</feature>
<dbReference type="Gene3D" id="6.10.250.1820">
    <property type="match status" value="1"/>
</dbReference>
<dbReference type="Proteomes" id="UP000235965">
    <property type="component" value="Unassembled WGS sequence"/>
</dbReference>
<reference evidence="5 6" key="1">
    <citation type="submission" date="2017-12" db="EMBL/GenBank/DDBJ databases">
        <title>Hemimetabolous genomes reveal molecular basis of termite eusociality.</title>
        <authorList>
            <person name="Harrison M.C."/>
            <person name="Jongepier E."/>
            <person name="Robertson H.M."/>
            <person name="Arning N."/>
            <person name="Bitard-Feildel T."/>
            <person name="Chao H."/>
            <person name="Childers C.P."/>
            <person name="Dinh H."/>
            <person name="Doddapaneni H."/>
            <person name="Dugan S."/>
            <person name="Gowin J."/>
            <person name="Greiner C."/>
            <person name="Han Y."/>
            <person name="Hu H."/>
            <person name="Hughes D.S.T."/>
            <person name="Huylmans A.-K."/>
            <person name="Kemena C."/>
            <person name="Kremer L.P.M."/>
            <person name="Lee S.L."/>
            <person name="Lopez-Ezquerra A."/>
            <person name="Mallet L."/>
            <person name="Monroy-Kuhn J.M."/>
            <person name="Moser A."/>
            <person name="Murali S.C."/>
            <person name="Muzny D.M."/>
            <person name="Otani S."/>
            <person name="Piulachs M.-D."/>
            <person name="Poelchau M."/>
            <person name="Qu J."/>
            <person name="Schaub F."/>
            <person name="Wada-Katsumata A."/>
            <person name="Worley K.C."/>
            <person name="Xie Q."/>
            <person name="Ylla G."/>
            <person name="Poulsen M."/>
            <person name="Gibbs R.A."/>
            <person name="Schal C."/>
            <person name="Richards S."/>
            <person name="Belles X."/>
            <person name="Korb J."/>
            <person name="Bornberg-Bauer E."/>
        </authorList>
    </citation>
    <scope>NUCLEOTIDE SEQUENCE [LARGE SCALE GENOMIC DNA]</scope>
    <source>
        <tissue evidence="5">Whole body</tissue>
    </source>
</reference>
<feature type="region of interest" description="Disordered" evidence="3">
    <location>
        <begin position="157"/>
        <end position="212"/>
    </location>
</feature>
<organism evidence="5 6">
    <name type="scientific">Cryptotermes secundus</name>
    <dbReference type="NCBI Taxonomy" id="105785"/>
    <lineage>
        <taxon>Eukaryota</taxon>
        <taxon>Metazoa</taxon>
        <taxon>Ecdysozoa</taxon>
        <taxon>Arthropoda</taxon>
        <taxon>Hexapoda</taxon>
        <taxon>Insecta</taxon>
        <taxon>Pterygota</taxon>
        <taxon>Neoptera</taxon>
        <taxon>Polyneoptera</taxon>
        <taxon>Dictyoptera</taxon>
        <taxon>Blattodea</taxon>
        <taxon>Blattoidea</taxon>
        <taxon>Termitoidae</taxon>
        <taxon>Kalotermitidae</taxon>
        <taxon>Cryptotermitinae</taxon>
        <taxon>Cryptotermes</taxon>
    </lineage>
</organism>
<evidence type="ECO:0000256" key="2">
    <source>
        <dbReference type="ARBA" id="ARBA00022737"/>
    </source>
</evidence>
<evidence type="ECO:0000256" key="1">
    <source>
        <dbReference type="ARBA" id="ARBA00022473"/>
    </source>
</evidence>
<dbReference type="EMBL" id="NEVH01015312">
    <property type="protein sequence ID" value="PNF26971.1"/>
    <property type="molecule type" value="Genomic_DNA"/>
</dbReference>
<comment type="caution">
    <text evidence="5">The sequence shown here is derived from an EMBL/GenBank/DDBJ whole genome shotgun (WGS) entry which is preliminary data.</text>
</comment>
<evidence type="ECO:0000256" key="3">
    <source>
        <dbReference type="SAM" id="MobiDB-lite"/>
    </source>
</evidence>
<evidence type="ECO:0000259" key="4">
    <source>
        <dbReference type="Pfam" id="PF15898"/>
    </source>
</evidence>
<feature type="compositionally biased region" description="Basic residues" evidence="3">
    <location>
        <begin position="364"/>
        <end position="373"/>
    </location>
</feature>
<keyword evidence="2" id="KW-0677">Repeat</keyword>
<protein>
    <recommendedName>
        <fullName evidence="4">cGMP-dependent protein kinase interacting domain-containing protein</fullName>
    </recommendedName>
</protein>
<feature type="region of interest" description="Disordered" evidence="3">
    <location>
        <begin position="226"/>
        <end position="247"/>
    </location>
</feature>
<evidence type="ECO:0000313" key="6">
    <source>
        <dbReference type="Proteomes" id="UP000235965"/>
    </source>
</evidence>
<dbReference type="GO" id="GO:0019901">
    <property type="term" value="F:protein kinase binding"/>
    <property type="evidence" value="ECO:0007669"/>
    <property type="project" value="InterPro"/>
</dbReference>
<dbReference type="PANTHER" id="PTHR24179">
    <property type="entry name" value="PROTEIN PHOSPHATASE 1 REGULATORY SUBUNIT 12"/>
    <property type="match status" value="1"/>
</dbReference>
<feature type="compositionally biased region" description="Polar residues" evidence="3">
    <location>
        <begin position="28"/>
        <end position="41"/>
    </location>
</feature>
<feature type="domain" description="cGMP-dependent protein kinase interacting" evidence="4">
    <location>
        <begin position="444"/>
        <end position="539"/>
    </location>
</feature>
<name>A0A2J7QEI2_9NEOP</name>
<dbReference type="InterPro" id="IPR031775">
    <property type="entry name" value="PRKG1_interact"/>
</dbReference>
<gene>
    <name evidence="5" type="ORF">B7P43_G12695</name>
</gene>
<dbReference type="PANTHER" id="PTHR24179:SF21">
    <property type="entry name" value="MYOSIN BINDING SUBUNIT, ISOFORM O"/>
    <property type="match status" value="1"/>
</dbReference>
<feature type="compositionally biased region" description="Basic and acidic residues" evidence="3">
    <location>
        <begin position="226"/>
        <end position="235"/>
    </location>
</feature>
<dbReference type="AlphaFoldDB" id="A0A2J7QEI2"/>
<dbReference type="GO" id="GO:0005737">
    <property type="term" value="C:cytoplasm"/>
    <property type="evidence" value="ECO:0007669"/>
    <property type="project" value="TreeGrafter"/>
</dbReference>
<keyword evidence="6" id="KW-1185">Reference proteome</keyword>
<sequence length="546" mass="60218">MLVSGEKKNRANKDEPSKIPTVPEVSKTVPNATPNSPSKTPGETEDINLPTWKRPGSFRSRGVDGRLDQPPNKSLSLRIGEKDYVSHRATTPTGADSRNIADTPEVVLRRTQSFEADEKRGTNDEAKITSCPSQEVPTTTTAATTTVTTTTAAIVTTTVTSSPAKTTATSPTTTSPLPTSQIRSPAMGSVSSASPSTPSTPTTPGGSKLSPGNIFKNFFKSFVPPVRDEESETQRKAHAKRVRETRRSTQGVTLEEIKVAEQLVKKKNQQQLHQATQQLSNHEQFMLEDARNRNTVSENTSPYVRRLTGGTNTAVRPSSAPVENNIADATLTIPLRRQTKPPDDKEQDKENDIRNAQATQAVIQRRRRPKRRSTGVVHVDMDEINPDRQESPSRGDGDEIMKANNDESGGDLSSHSSRLSSVASSRGDISANVAKDGSENGEVDYKKLYEESLVENERLREKLKKTEEDLNDRKSQLDKLSVATAKNSLTEMEKRERRAMERKLSEMEEELKQLQKLKAENERLKAENRALTRVVSKLTNSANATK</sequence>
<proteinExistence type="predicted"/>
<keyword evidence="1" id="KW-0217">Developmental protein</keyword>
<feature type="compositionally biased region" description="Low complexity" evidence="3">
    <location>
        <begin position="410"/>
        <end position="428"/>
    </location>
</feature>
<accession>A0A2J7QEI2</accession>
<evidence type="ECO:0000313" key="5">
    <source>
        <dbReference type="EMBL" id="PNF26971.1"/>
    </source>
</evidence>
<dbReference type="CDD" id="cd21930">
    <property type="entry name" value="IPD_PPP1R12"/>
    <property type="match status" value="1"/>
</dbReference>
<dbReference type="InterPro" id="IPR051226">
    <property type="entry name" value="PP1_Regulatory_Subunit"/>
</dbReference>